<proteinExistence type="predicted"/>
<organism evidence="2">
    <name type="scientific">Nicotiana tabacum</name>
    <name type="common">Common tobacco</name>
    <dbReference type="NCBI Taxonomy" id="4097"/>
    <lineage>
        <taxon>Eukaryota</taxon>
        <taxon>Viridiplantae</taxon>
        <taxon>Streptophyta</taxon>
        <taxon>Embryophyta</taxon>
        <taxon>Tracheophyta</taxon>
        <taxon>Spermatophyta</taxon>
        <taxon>Magnoliopsida</taxon>
        <taxon>eudicotyledons</taxon>
        <taxon>Gunneridae</taxon>
        <taxon>Pentapetalae</taxon>
        <taxon>asterids</taxon>
        <taxon>lamiids</taxon>
        <taxon>Solanales</taxon>
        <taxon>Solanaceae</taxon>
        <taxon>Nicotianoideae</taxon>
        <taxon>Nicotianeae</taxon>
        <taxon>Nicotiana</taxon>
    </lineage>
</organism>
<accession>A0A1S4DNP4</accession>
<evidence type="ECO:0000259" key="1">
    <source>
        <dbReference type="Pfam" id="PF07727"/>
    </source>
</evidence>
<dbReference type="AlphaFoldDB" id="A0A1S4DNP4"/>
<name>A0A1S4DNP4_TOBAC</name>
<dbReference type="KEGG" id="nta:107831768"/>
<feature type="domain" description="Reverse transcriptase Ty1/copia-type" evidence="1">
    <location>
        <begin position="47"/>
        <end position="107"/>
    </location>
</feature>
<feature type="non-terminal residue" evidence="2">
    <location>
        <position position="107"/>
    </location>
</feature>
<dbReference type="PaxDb" id="4097-A0A1S4DNP4"/>
<dbReference type="RefSeq" id="XP_016515047.1">
    <property type="nucleotide sequence ID" value="XM_016659561.1"/>
</dbReference>
<dbReference type="Pfam" id="PF07727">
    <property type="entry name" value="RVT_2"/>
    <property type="match status" value="1"/>
</dbReference>
<reference evidence="2" key="1">
    <citation type="submission" date="2025-08" db="UniProtKB">
        <authorList>
            <consortium name="RefSeq"/>
        </authorList>
    </citation>
    <scope>IDENTIFICATION</scope>
</reference>
<dbReference type="InterPro" id="IPR013103">
    <property type="entry name" value="RVT_2"/>
</dbReference>
<dbReference type="OrthoDB" id="1223730at2759"/>
<sequence>MKTRGTLKKKATIALISQVELKKVDEALKDSSWIQTMQDEFEQFNKNQVWELVPKPANATVVGTKWVFRNKLNEEGKVVRNKAKLVAQGSSQQEEVDYDKTIAPIAR</sequence>
<protein>
    <submittedName>
        <fullName evidence="2">Uncharacterized mitochondrial protein AtMg00820-like</fullName>
    </submittedName>
</protein>
<gene>
    <name evidence="2" type="primary">LOC107831768</name>
</gene>
<evidence type="ECO:0000313" key="2">
    <source>
        <dbReference type="RefSeq" id="XP_016515047.1"/>
    </source>
</evidence>
<dbReference type="STRING" id="4097.A0A1S4DNP4"/>
<dbReference type="OMA" id="KDSSWIQ"/>